<evidence type="ECO:0000313" key="2">
    <source>
        <dbReference type="Proteomes" id="UP000619260"/>
    </source>
</evidence>
<sequence length="152" mass="16350">MKRGQRSASWEADTCAVCPAQLLGAGEFDVTDRPGRDSRYEPTAGYRVNAVTAAPTCVHPYRVGLMPGAYASTNAPLPQASPPPAPEPAHLELPTDADDLEGWCIAMLRVVEPEEMASALARAEATAVTRFPARQVVAVLRKVWASELARQH</sequence>
<organism evidence="1 2">
    <name type="scientific">Virgisporangium aliadipatigenens</name>
    <dbReference type="NCBI Taxonomy" id="741659"/>
    <lineage>
        <taxon>Bacteria</taxon>
        <taxon>Bacillati</taxon>
        <taxon>Actinomycetota</taxon>
        <taxon>Actinomycetes</taxon>
        <taxon>Micromonosporales</taxon>
        <taxon>Micromonosporaceae</taxon>
        <taxon>Virgisporangium</taxon>
    </lineage>
</organism>
<keyword evidence="2" id="KW-1185">Reference proteome</keyword>
<dbReference type="Proteomes" id="UP000619260">
    <property type="component" value="Unassembled WGS sequence"/>
</dbReference>
<gene>
    <name evidence="1" type="ORF">Val02_69310</name>
</gene>
<dbReference type="AlphaFoldDB" id="A0A8J3YUE3"/>
<comment type="caution">
    <text evidence="1">The sequence shown here is derived from an EMBL/GenBank/DDBJ whole genome shotgun (WGS) entry which is preliminary data.</text>
</comment>
<proteinExistence type="predicted"/>
<name>A0A8J3YUE3_9ACTN</name>
<evidence type="ECO:0000313" key="1">
    <source>
        <dbReference type="EMBL" id="GIJ50045.1"/>
    </source>
</evidence>
<accession>A0A8J3YUE3</accession>
<dbReference type="EMBL" id="BOPF01000032">
    <property type="protein sequence ID" value="GIJ50045.1"/>
    <property type="molecule type" value="Genomic_DNA"/>
</dbReference>
<reference evidence="1" key="1">
    <citation type="submission" date="2021-01" db="EMBL/GenBank/DDBJ databases">
        <title>Whole genome shotgun sequence of Virgisporangium aliadipatigenens NBRC 105644.</title>
        <authorList>
            <person name="Komaki H."/>
            <person name="Tamura T."/>
        </authorList>
    </citation>
    <scope>NUCLEOTIDE SEQUENCE</scope>
    <source>
        <strain evidence="1">NBRC 105644</strain>
    </source>
</reference>
<dbReference type="RefSeq" id="WP_203903491.1">
    <property type="nucleotide sequence ID" value="NZ_BOPF01000032.1"/>
</dbReference>
<protein>
    <submittedName>
        <fullName evidence="1">Uncharacterized protein</fullName>
    </submittedName>
</protein>